<gene>
    <name evidence="2" type="ORF">CTI12_AA493820</name>
</gene>
<dbReference type="AlphaFoldDB" id="A0A2U1LGL9"/>
<dbReference type="OrthoDB" id="977751at2759"/>
<keyword evidence="3" id="KW-1185">Reference proteome</keyword>
<dbReference type="PANTHER" id="PTHR10566">
    <property type="entry name" value="CHAPERONE-ACTIVITY OF BC1 COMPLEX CABC1 -RELATED"/>
    <property type="match status" value="1"/>
</dbReference>
<name>A0A2U1LGL9_ARTAN</name>
<evidence type="ECO:0000313" key="3">
    <source>
        <dbReference type="Proteomes" id="UP000245207"/>
    </source>
</evidence>
<sequence length="404" mass="45584">MGLLVEDKSYKDDVESGVPYFISDSRWGFSNTGHFLDGDQCDSYIVRSALPNSSELYTSEQSLHFADIMFTDGGEYSSLGSQTQYLHSGEAGKVVGGWESGCEKLYCKCCGYFEIRLYWVGKGTINIPSRGIYGPLISVNPTQYLKCLCADLMEKFQPGIQILFVNNGDGRITGDDATNSKRQRYLGFKEFIIAMHTTSDFDAKPMMMLLDFGMIGEFREELRDGFIESCIHLINRYYDSLAKDFVTLRLLPATADKVEVTKALTVKKIGQQLLDTLRRDVVVVEVDNSNDGATGASCISQSNEENVVDLQLSLWNDVDKKHVGSEMFDKKWTKRDQEIDLGGNLMIYSKKVVGDEVKNIGDWLSWPTYMEGEASNGWFLQMTDSLDKIDKVFNQLMHIEFVPM</sequence>
<dbReference type="PANTHER" id="PTHR10566:SF119">
    <property type="entry name" value="OS04G0640500 PROTEIN"/>
    <property type="match status" value="1"/>
</dbReference>
<accession>A0A2U1LGL9</accession>
<evidence type="ECO:0000256" key="1">
    <source>
        <dbReference type="ARBA" id="ARBA00009670"/>
    </source>
</evidence>
<keyword evidence="2" id="KW-0808">Transferase</keyword>
<dbReference type="InterPro" id="IPR050154">
    <property type="entry name" value="UbiB_kinase"/>
</dbReference>
<dbReference type="STRING" id="35608.A0A2U1LGL9"/>
<organism evidence="2 3">
    <name type="scientific">Artemisia annua</name>
    <name type="common">Sweet wormwood</name>
    <dbReference type="NCBI Taxonomy" id="35608"/>
    <lineage>
        <taxon>Eukaryota</taxon>
        <taxon>Viridiplantae</taxon>
        <taxon>Streptophyta</taxon>
        <taxon>Embryophyta</taxon>
        <taxon>Tracheophyta</taxon>
        <taxon>Spermatophyta</taxon>
        <taxon>Magnoliopsida</taxon>
        <taxon>eudicotyledons</taxon>
        <taxon>Gunneridae</taxon>
        <taxon>Pentapetalae</taxon>
        <taxon>asterids</taxon>
        <taxon>campanulids</taxon>
        <taxon>Asterales</taxon>
        <taxon>Asteraceae</taxon>
        <taxon>Asteroideae</taxon>
        <taxon>Anthemideae</taxon>
        <taxon>Artemisiinae</taxon>
        <taxon>Artemisia</taxon>
    </lineage>
</organism>
<dbReference type="Proteomes" id="UP000245207">
    <property type="component" value="Unassembled WGS sequence"/>
</dbReference>
<proteinExistence type="inferred from homology"/>
<comment type="similarity">
    <text evidence="1">Belongs to the protein kinase superfamily. ADCK protein kinase family.</text>
</comment>
<dbReference type="EMBL" id="PKPP01009488">
    <property type="protein sequence ID" value="PWA48136.1"/>
    <property type="molecule type" value="Genomic_DNA"/>
</dbReference>
<protein>
    <submittedName>
        <fullName evidence="2">Serine/threonine/dual specificity protein kinase, catalytic domain-containing protein</fullName>
    </submittedName>
</protein>
<comment type="caution">
    <text evidence="2">The sequence shown here is derived from an EMBL/GenBank/DDBJ whole genome shotgun (WGS) entry which is preliminary data.</text>
</comment>
<reference evidence="2 3" key="1">
    <citation type="journal article" date="2018" name="Mol. Plant">
        <title>The genome of Artemisia annua provides insight into the evolution of Asteraceae family and artemisinin biosynthesis.</title>
        <authorList>
            <person name="Shen Q."/>
            <person name="Zhang L."/>
            <person name="Liao Z."/>
            <person name="Wang S."/>
            <person name="Yan T."/>
            <person name="Shi P."/>
            <person name="Liu M."/>
            <person name="Fu X."/>
            <person name="Pan Q."/>
            <person name="Wang Y."/>
            <person name="Lv Z."/>
            <person name="Lu X."/>
            <person name="Zhang F."/>
            <person name="Jiang W."/>
            <person name="Ma Y."/>
            <person name="Chen M."/>
            <person name="Hao X."/>
            <person name="Li L."/>
            <person name="Tang Y."/>
            <person name="Lv G."/>
            <person name="Zhou Y."/>
            <person name="Sun X."/>
            <person name="Brodelius P.E."/>
            <person name="Rose J.K.C."/>
            <person name="Tang K."/>
        </authorList>
    </citation>
    <scope>NUCLEOTIDE SEQUENCE [LARGE SCALE GENOMIC DNA]</scope>
    <source>
        <strain evidence="3">cv. Huhao1</strain>
        <tissue evidence="2">Leaf</tissue>
    </source>
</reference>
<evidence type="ECO:0000313" key="2">
    <source>
        <dbReference type="EMBL" id="PWA48136.1"/>
    </source>
</evidence>
<keyword evidence="2" id="KW-0418">Kinase</keyword>
<dbReference type="GO" id="GO:0016301">
    <property type="term" value="F:kinase activity"/>
    <property type="evidence" value="ECO:0007669"/>
    <property type="project" value="UniProtKB-KW"/>
</dbReference>